<dbReference type="CDD" id="cd17524">
    <property type="entry name" value="RMtype1_S_EcoUTORF5051P-TRD2-CR2_like"/>
    <property type="match status" value="1"/>
</dbReference>
<evidence type="ECO:0000256" key="3">
    <source>
        <dbReference type="ARBA" id="ARBA00023125"/>
    </source>
</evidence>
<gene>
    <name evidence="5" type="ORF">RA11412_1690</name>
</gene>
<evidence type="ECO:0000259" key="4">
    <source>
        <dbReference type="Pfam" id="PF01420"/>
    </source>
</evidence>
<evidence type="ECO:0000256" key="2">
    <source>
        <dbReference type="ARBA" id="ARBA00022747"/>
    </source>
</evidence>
<keyword evidence="2" id="KW-0680">Restriction system</keyword>
<accession>A0A2Z5R3T8</accession>
<proteinExistence type="inferred from homology"/>
<dbReference type="PANTHER" id="PTHR30408:SF12">
    <property type="entry name" value="TYPE I RESTRICTION ENZYME MJAVIII SPECIFICITY SUBUNIT"/>
    <property type="match status" value="1"/>
</dbReference>
<keyword evidence="6" id="KW-1185">Reference proteome</keyword>
<dbReference type="GO" id="GO:0009307">
    <property type="term" value="P:DNA restriction-modification system"/>
    <property type="evidence" value="ECO:0007669"/>
    <property type="project" value="UniProtKB-KW"/>
</dbReference>
<dbReference type="KEGG" id="raj:RA11412_1690"/>
<dbReference type="GO" id="GO:0003677">
    <property type="term" value="F:DNA binding"/>
    <property type="evidence" value="ECO:0007669"/>
    <property type="project" value="UniProtKB-KW"/>
</dbReference>
<dbReference type="Gene3D" id="3.90.220.20">
    <property type="entry name" value="DNA methylase specificity domains"/>
    <property type="match status" value="1"/>
</dbReference>
<protein>
    <submittedName>
        <fullName evidence="5">Type I restriction-modification system</fullName>
    </submittedName>
</protein>
<dbReference type="InterPro" id="IPR052021">
    <property type="entry name" value="Type-I_RS_S_subunit"/>
</dbReference>
<dbReference type="REBASE" id="162567">
    <property type="entry name" value="S1.Rae11412ORF1692P"/>
</dbReference>
<sequence>MTTIGDIALSTQYGTSTKSGDTGKYPVLRMGNITDNGHLDLTDLKYQDIKESEIPKYTVAINDMLFNRTNSKEKVGKSAVIKSNIPLAYAGYLIRVRYKNPHYAEFVATYLNSTYGKSLRQKMAKSAVNQANINATELKNIPIPSIPKEILSNFSYKINKIEKFRNYIYKTLKDNEVLYNSLQYYLYNFIGGNNNN</sequence>
<organism evidence="5 6">
    <name type="scientific">Rothia aeria</name>
    <dbReference type="NCBI Taxonomy" id="172042"/>
    <lineage>
        <taxon>Bacteria</taxon>
        <taxon>Bacillati</taxon>
        <taxon>Actinomycetota</taxon>
        <taxon>Actinomycetes</taxon>
        <taxon>Micrococcales</taxon>
        <taxon>Micrococcaceae</taxon>
        <taxon>Rothia</taxon>
    </lineage>
</organism>
<evidence type="ECO:0000256" key="1">
    <source>
        <dbReference type="ARBA" id="ARBA00010923"/>
    </source>
</evidence>
<evidence type="ECO:0000313" key="6">
    <source>
        <dbReference type="Proteomes" id="UP000250241"/>
    </source>
</evidence>
<comment type="similarity">
    <text evidence="1">Belongs to the type-I restriction system S methylase family.</text>
</comment>
<dbReference type="Pfam" id="PF01420">
    <property type="entry name" value="Methylase_S"/>
    <property type="match status" value="1"/>
</dbReference>
<keyword evidence="3" id="KW-0238">DNA-binding</keyword>
<feature type="domain" description="Type I restriction modification DNA specificity" evidence="4">
    <location>
        <begin position="18"/>
        <end position="150"/>
    </location>
</feature>
<dbReference type="EMBL" id="AP017895">
    <property type="protein sequence ID" value="BAV87989.1"/>
    <property type="molecule type" value="Genomic_DNA"/>
</dbReference>
<dbReference type="SUPFAM" id="SSF116734">
    <property type="entry name" value="DNA methylase specificity domain"/>
    <property type="match status" value="1"/>
</dbReference>
<reference evidence="5 6" key="1">
    <citation type="submission" date="2016-10" db="EMBL/GenBank/DDBJ databases">
        <title>Genome sequence of Rothia aeria strain JCM11412.</title>
        <authorList>
            <person name="Nambu T."/>
        </authorList>
    </citation>
    <scope>NUCLEOTIDE SEQUENCE [LARGE SCALE GENOMIC DNA]</scope>
    <source>
        <strain evidence="5 6">JCM 11412</strain>
    </source>
</reference>
<dbReference type="InterPro" id="IPR044946">
    <property type="entry name" value="Restrct_endonuc_typeI_TRD_sf"/>
</dbReference>
<dbReference type="AlphaFoldDB" id="A0A2Z5R3T8"/>
<dbReference type="InterPro" id="IPR000055">
    <property type="entry name" value="Restrct_endonuc_typeI_TRD"/>
</dbReference>
<evidence type="ECO:0000313" key="5">
    <source>
        <dbReference type="EMBL" id="BAV87989.1"/>
    </source>
</evidence>
<dbReference type="Proteomes" id="UP000250241">
    <property type="component" value="Chromosome"/>
</dbReference>
<name>A0A2Z5R3T8_9MICC</name>
<dbReference type="PANTHER" id="PTHR30408">
    <property type="entry name" value="TYPE-1 RESTRICTION ENZYME ECOKI SPECIFICITY PROTEIN"/>
    <property type="match status" value="1"/>
</dbReference>